<gene>
    <name evidence="4" type="ordered locus">CAGL0I10362g</name>
</gene>
<dbReference type="STRING" id="284593.Q6FQ04"/>
<dbReference type="Pfam" id="PF20646">
    <property type="entry name" value="Hpf1_C"/>
    <property type="match status" value="14"/>
</dbReference>
<dbReference type="InParanoid" id="Q6FQ04"/>
<feature type="chain" id="PRO_5004273402" description="PA14 domain-containing protein" evidence="2">
    <location>
        <begin position="23"/>
        <end position="1772"/>
    </location>
</feature>
<dbReference type="Proteomes" id="UP000002428">
    <property type="component" value="Chromosome I"/>
</dbReference>
<dbReference type="OMA" id="EVTHYEV"/>
<dbReference type="InterPro" id="IPR018871">
    <property type="entry name" value="GLEYA_adhesin_domain"/>
</dbReference>
<evidence type="ECO:0000256" key="2">
    <source>
        <dbReference type="SAM" id="SignalP"/>
    </source>
</evidence>
<feature type="domain" description="PA14" evidence="3">
    <location>
        <begin position="681"/>
        <end position="842"/>
    </location>
</feature>
<dbReference type="PROSITE" id="PS51820">
    <property type="entry name" value="PA14"/>
    <property type="match status" value="2"/>
</dbReference>
<dbReference type="Gene3D" id="2.60.120.1560">
    <property type="match status" value="2"/>
</dbReference>
<protein>
    <recommendedName>
        <fullName evidence="3">PA14 domain-containing protein</fullName>
    </recommendedName>
</protein>
<feature type="signal peptide" evidence="2">
    <location>
        <begin position="1"/>
        <end position="22"/>
    </location>
</feature>
<name>Q6FQ04_CANGA</name>
<feature type="region of interest" description="Disordered" evidence="1">
    <location>
        <begin position="1608"/>
        <end position="1655"/>
    </location>
</feature>
<dbReference type="SUPFAM" id="SSF56988">
    <property type="entry name" value="Anthrax protective antigen"/>
    <property type="match status" value="2"/>
</dbReference>
<dbReference type="SMART" id="SM00758">
    <property type="entry name" value="PA14"/>
    <property type="match status" value="2"/>
</dbReference>
<feature type="domain" description="PA14" evidence="3">
    <location>
        <begin position="69"/>
        <end position="228"/>
    </location>
</feature>
<proteinExistence type="predicted"/>
<keyword evidence="2" id="KW-0732">Signal</keyword>
<sequence length="1772" mass="190597">MWIMKFLTVLLVFILNLDITNGQLKDESDNNKAFLGVPYAVGNPITVSNVCSFPKNWHRTAGFRALTARLGIGIQSDSYKELLNYPGTFQLTTQQSSTTKPNFQISGLVGNIYGLTIVPSYLLVELTGYFVPPVSGEYTFSLEGSDDAAIIFIANPSTFKCGHVEDWPTAYDNDVTVTESIHATRTIYMIEGVAYPIRIAYYNGLSLGKLQASFTDPEGVKRVDWNGYIWRYDSCDTCSYVPPPTVVTTETSSWVLNPTTTGTSYSTALGIDGLPTTYTIYQVVVPTITKSLEIPPPITQTDTHPDYLEEEVVSYYSTTNAEGSPITGTTTSTIRTILIIPPPITITVTKEGWEEEQEISYFSTTDANGHGITGTITKTVRLRVDVPTPFTTTYTSNHEQVEAEVSYIPTVDADGKPTYVTTTKVIAISHLPPPPGYTVTVDVGNEVTHYEVVSYFTTEDENGQFYTGTSTVTFTPPSPTTITITKEGVEETDYVSYFITTDAEHNIITSSSVSKILDDGLDKTTVVTDEDGTVHTDIISHITTTDAEGNPTIILTTYPSPTDDGLDKTTVVTDEDGTVHTDIISHITTTDAEGNPTIILTTYPSPTDDGLDKTTVVTDEDGTVHTDIISHITTTDAEGNPTIILTTYPSPTDSIGNPIALSNVCSFPESRSRTAGFRVLTAGLGIWITSDSYKELLNYSGSSQLITQQSSTTQPNFEIGGLVGNIYGLTIVPSYLLVELTGYFVPPVSGEYTFSLEGSDDAAIIFIANPSTFKCGNIEDWPTPNEADISVTDTIHTSRTLYMVEGVAYPIRIAYYNGLSIGKLQASFTDPRGVRRVDWNGYIWRYDSCDTCSYVPPPTVVTTETSSWVLNPTTTGTSYSTALGIDGLPTTYTIYQVVVPTITKSLEIPPPITQTDTHPDYLEEEVVSYYSTTNAEGSPITGTTTSTIRTILIIPPPITITVTKEGWEEEQEISYFSTTDANGHGITGSTTRTITFHVDLPTPFTTTYTSNHEQVEAEVSYIPTVDEDGKPTYVTTTKVIAISHLPPPPGYTVTVDVGNEVTHYEVVSYFTTEDENGQFYTGTSTVTFTPPSPTTITITKEGVEETDYVSYFITTDAEHNIITSSSVSKILDDGLDKTTVVTDEDGTVHTDIISHITTTDAEGNPTIILTTYPSPTDDGLDKTTVVTDEDGTVHTDIISHITTTDAEGNPTIILTTYPSPTDDGLDKTTVVTDEDGTVHTDIISHITTTDAEGNPTIILTTYPSPTDDGLDKTTVVTDEDGTVHTDIISHITTTDAEGNPTIILTTYPSPTDNVDISTSLPQPSTTSYTEDGVVIVEVVYVTIYTASNGDVMLTTITELSKEMIDAGPIWVSPTTSTVTTVDSNGNTLTITTSYLIDNNGNTGPIPNSVISSSVQPSDDGLDKTTVVTDEDGTVHTDIISHITTTDAEGNPTIILTTYPSPTDNVDISTSLPQPSTTSYTEDGVVIVEVVYVTIYTASNGDVMLTTITELSKEMIDAGPIWVSPTTSTVTTVDSNGNTLTITTSYLIDNNGNTGPIPNSVISSSVQPSDDGLDKTTVVTDEDGTVHTDIISHITTTDAEGNPTIILTTYPSTAEDGKDRPTVISSSDSTMPPHKLSSSSRADSDIKPSPTSNSIYIPEISRSVGNNLQPSSSATLSIGIPEDNFSSSVIVGSDSFGSSDQSVLEGQSIGTDDFASIKTIDISVLETSLPTNETTSRHTSIIEGSVKGAAPSVKNNFTITVLPLIVVLALCVV</sequence>
<dbReference type="HOGENOM" id="CLU_238795_0_0_1"/>
<organism evidence="4 5">
    <name type="scientific">Candida glabrata (strain ATCC 2001 / BCRC 20586 / JCM 3761 / NBRC 0622 / NRRL Y-65 / CBS 138)</name>
    <name type="common">Yeast</name>
    <name type="synonym">Nakaseomyces glabratus</name>
    <dbReference type="NCBI Taxonomy" id="284593"/>
    <lineage>
        <taxon>Eukaryota</taxon>
        <taxon>Fungi</taxon>
        <taxon>Dikarya</taxon>
        <taxon>Ascomycota</taxon>
        <taxon>Saccharomycotina</taxon>
        <taxon>Saccharomycetes</taxon>
        <taxon>Saccharomycetales</taxon>
        <taxon>Saccharomycetaceae</taxon>
        <taxon>Nakaseomyces</taxon>
    </lineage>
</organism>
<dbReference type="InterPro" id="IPR049451">
    <property type="entry name" value="AWP2-like_YTTT_rpt"/>
</dbReference>
<accession>Q6FQ04</accession>
<evidence type="ECO:0000259" key="3">
    <source>
        <dbReference type="PROSITE" id="PS51820"/>
    </source>
</evidence>
<keyword evidence="5" id="KW-1185">Reference proteome</keyword>
<reference evidence="4 5" key="1">
    <citation type="journal article" date="2004" name="Nature">
        <title>Genome evolution in yeasts.</title>
        <authorList>
            <consortium name="Genolevures"/>
            <person name="Dujon B."/>
            <person name="Sherman D."/>
            <person name="Fischer G."/>
            <person name="Durrens P."/>
            <person name="Casaregola S."/>
            <person name="Lafontaine I."/>
            <person name="de Montigny J."/>
            <person name="Marck C."/>
            <person name="Neuveglise C."/>
            <person name="Talla E."/>
            <person name="Goffard N."/>
            <person name="Frangeul L."/>
            <person name="Aigle M."/>
            <person name="Anthouard V."/>
            <person name="Babour A."/>
            <person name="Barbe V."/>
            <person name="Barnay S."/>
            <person name="Blanchin S."/>
            <person name="Beckerich J.M."/>
            <person name="Beyne E."/>
            <person name="Bleykasten C."/>
            <person name="Boisrame A."/>
            <person name="Boyer J."/>
            <person name="Cattolico L."/>
            <person name="Confanioleri F."/>
            <person name="de Daruvar A."/>
            <person name="Despons L."/>
            <person name="Fabre E."/>
            <person name="Fairhead C."/>
            <person name="Ferry-Dumazet H."/>
            <person name="Groppi A."/>
            <person name="Hantraye F."/>
            <person name="Hennequin C."/>
            <person name="Jauniaux N."/>
            <person name="Joyet P."/>
            <person name="Kachouri R."/>
            <person name="Kerrest A."/>
            <person name="Koszul R."/>
            <person name="Lemaire M."/>
            <person name="Lesur I."/>
            <person name="Ma L."/>
            <person name="Muller H."/>
            <person name="Nicaud J.M."/>
            <person name="Nikolski M."/>
            <person name="Oztas S."/>
            <person name="Ozier-Kalogeropoulos O."/>
            <person name="Pellenz S."/>
            <person name="Potier S."/>
            <person name="Richard G.F."/>
            <person name="Straub M.L."/>
            <person name="Suleau A."/>
            <person name="Swennene D."/>
            <person name="Tekaia F."/>
            <person name="Wesolowski-Louvel M."/>
            <person name="Westhof E."/>
            <person name="Wirth B."/>
            <person name="Zeniou-Meyer M."/>
            <person name="Zivanovic I."/>
            <person name="Bolotin-Fukuhara M."/>
            <person name="Thierry A."/>
            <person name="Bouchier C."/>
            <person name="Caudron B."/>
            <person name="Scarpelli C."/>
            <person name="Gaillardin C."/>
            <person name="Weissenbach J."/>
            <person name="Wincker P."/>
            <person name="Souciet J.L."/>
        </authorList>
    </citation>
    <scope>NUCLEOTIDE SEQUENCE [LARGE SCALE GENOMIC DNA]</scope>
    <source>
        <strain evidence="5">ATCC 2001 / BCRC 20586 / JCM 3761 / NBRC 0622 / NRRL Y-65 / CBS 138</strain>
    </source>
</reference>
<dbReference type="EMBL" id="CR380955">
    <property type="protein sequence ID" value="CAG60635.2"/>
    <property type="molecule type" value="Genomic_DNA"/>
</dbReference>
<dbReference type="InterPro" id="IPR011658">
    <property type="entry name" value="PA14_dom"/>
</dbReference>
<dbReference type="InterPro" id="IPR037524">
    <property type="entry name" value="PA14/GLEYA"/>
</dbReference>
<evidence type="ECO:0000313" key="4">
    <source>
        <dbReference type="EMBL" id="CAG60635.2"/>
    </source>
</evidence>
<evidence type="ECO:0000256" key="1">
    <source>
        <dbReference type="SAM" id="MobiDB-lite"/>
    </source>
</evidence>
<dbReference type="KEGG" id="cgr:2889213"/>
<dbReference type="eggNOG" id="ENOG502QPQC">
    <property type="taxonomic scope" value="Eukaryota"/>
</dbReference>
<feature type="compositionally biased region" description="Polar residues" evidence="1">
    <location>
        <begin position="1622"/>
        <end position="1640"/>
    </location>
</feature>
<dbReference type="VEuPathDB" id="FungiDB:CAGL0I10362g"/>
<evidence type="ECO:0000313" key="5">
    <source>
        <dbReference type="Proteomes" id="UP000002428"/>
    </source>
</evidence>
<dbReference type="Pfam" id="PF10528">
    <property type="entry name" value="GLEYA"/>
    <property type="match status" value="2"/>
</dbReference>